<dbReference type="PANTHER" id="PTHR21860">
    <property type="entry name" value="TRANSCRIPTION INITIATION FACTOR IIIC TFIIIC , POLYPEPTIDE 6-RELATED"/>
    <property type="match status" value="1"/>
</dbReference>
<dbReference type="GO" id="GO:0006383">
    <property type="term" value="P:transcription by RNA polymerase III"/>
    <property type="evidence" value="ECO:0007669"/>
    <property type="project" value="InterPro"/>
</dbReference>
<dbReference type="GO" id="GO:0000127">
    <property type="term" value="C:transcription factor TFIIIC complex"/>
    <property type="evidence" value="ECO:0007669"/>
    <property type="project" value="TreeGrafter"/>
</dbReference>
<dbReference type="FunFam" id="2.60.40.4370:FF:000003">
    <property type="entry name" value="General transcription factor 3C polypeptide, putative"/>
    <property type="match status" value="1"/>
</dbReference>
<dbReference type="EMBL" id="SWLE01000004">
    <property type="protein sequence ID" value="TNN00879.1"/>
    <property type="molecule type" value="Genomic_DNA"/>
</dbReference>
<evidence type="ECO:0000259" key="2">
    <source>
        <dbReference type="Pfam" id="PF10419"/>
    </source>
</evidence>
<dbReference type="InterPro" id="IPR042771">
    <property type="entry name" value="GTF3C6-like"/>
</dbReference>
<dbReference type="InterPro" id="IPR019481">
    <property type="entry name" value="TFIIIC_triple_barrel"/>
</dbReference>
<accession>A0A4Z2C9L4</accession>
<dbReference type="Proteomes" id="UP000516260">
    <property type="component" value="Chromosome 12"/>
</dbReference>
<evidence type="ECO:0000313" key="3">
    <source>
        <dbReference type="EMBL" id="TNN00879.1"/>
    </source>
</evidence>
<feature type="domain" description="Transcription factor TFIIIC triple barrel" evidence="2">
    <location>
        <begin position="6"/>
        <end position="94"/>
    </location>
</feature>
<protein>
    <recommendedName>
        <fullName evidence="2">Transcription factor TFIIIC triple barrel domain-containing protein</fullName>
    </recommendedName>
</protein>
<gene>
    <name evidence="3" type="ORF">fugu_012125</name>
</gene>
<evidence type="ECO:0000313" key="4">
    <source>
        <dbReference type="Proteomes" id="UP000516260"/>
    </source>
</evidence>
<proteinExistence type="predicted"/>
<evidence type="ECO:0000256" key="1">
    <source>
        <dbReference type="SAM" id="MobiDB-lite"/>
    </source>
</evidence>
<organism evidence="3 4">
    <name type="scientific">Takifugu bimaculatus</name>
    <dbReference type="NCBI Taxonomy" id="433685"/>
    <lineage>
        <taxon>Eukaryota</taxon>
        <taxon>Metazoa</taxon>
        <taxon>Chordata</taxon>
        <taxon>Craniata</taxon>
        <taxon>Vertebrata</taxon>
        <taxon>Euteleostomi</taxon>
        <taxon>Actinopterygii</taxon>
        <taxon>Neopterygii</taxon>
        <taxon>Teleostei</taxon>
        <taxon>Neoteleostei</taxon>
        <taxon>Acanthomorphata</taxon>
        <taxon>Eupercaria</taxon>
        <taxon>Tetraodontiformes</taxon>
        <taxon>Tetradontoidea</taxon>
        <taxon>Tetraodontidae</taxon>
        <taxon>Takifugu</taxon>
    </lineage>
</organism>
<feature type="region of interest" description="Disordered" evidence="1">
    <location>
        <begin position="102"/>
        <end position="144"/>
    </location>
</feature>
<dbReference type="PANTHER" id="PTHR21860:SF2">
    <property type="entry name" value="GENERAL TRANSCRIPTION FACTOR 3C POLYPEPTIDE 6"/>
    <property type="match status" value="1"/>
</dbReference>
<sequence>MEDEWEEEEQLVVVELAGIINSDFMSKCGGSCKILDIASEKPMMQVGQYVFAGEYEDALGTCVLFEEGQKKDHVPELKYTCHTVKKLMMQRIFLAEKKECETSEGSGDCDDLNCASCPSQEERDKQGESEDHTSVTDFQDLAKS</sequence>
<feature type="compositionally biased region" description="Basic and acidic residues" evidence="1">
    <location>
        <begin position="120"/>
        <end position="144"/>
    </location>
</feature>
<comment type="caution">
    <text evidence="3">The sequence shown here is derived from an EMBL/GenBank/DDBJ whole genome shotgun (WGS) entry which is preliminary data.</text>
</comment>
<dbReference type="Pfam" id="PF10419">
    <property type="entry name" value="TFIIIC_sub6"/>
    <property type="match status" value="1"/>
</dbReference>
<dbReference type="AlphaFoldDB" id="A0A4Z2C9L4"/>
<name>A0A4Z2C9L4_9TELE</name>
<reference evidence="3 4" key="1">
    <citation type="submission" date="2019-04" db="EMBL/GenBank/DDBJ databases">
        <title>The sequence and de novo assembly of Takifugu bimaculatus genome using PacBio and Hi-C technologies.</title>
        <authorList>
            <person name="Xu P."/>
            <person name="Liu B."/>
            <person name="Zhou Z."/>
        </authorList>
    </citation>
    <scope>NUCLEOTIDE SEQUENCE [LARGE SCALE GENOMIC DNA]</scope>
    <source>
        <strain evidence="3">TB-2018</strain>
        <tissue evidence="3">Muscle</tissue>
    </source>
</reference>
<dbReference type="Gene3D" id="2.60.40.4370">
    <property type="match status" value="1"/>
</dbReference>
<keyword evidence="4" id="KW-1185">Reference proteome</keyword>